<feature type="domain" description="FAD dependent oxidoreductase" evidence="7">
    <location>
        <begin position="5"/>
        <end position="183"/>
    </location>
</feature>
<evidence type="ECO:0000256" key="4">
    <source>
        <dbReference type="ARBA" id="ARBA00023002"/>
    </source>
</evidence>
<dbReference type="AlphaFoldDB" id="A0A0F9M526"/>
<evidence type="ECO:0000259" key="7">
    <source>
        <dbReference type="Pfam" id="PF01266"/>
    </source>
</evidence>
<comment type="caution">
    <text evidence="8">The sequence shown here is derived from an EMBL/GenBank/DDBJ whole genome shotgun (WGS) entry which is preliminary data.</text>
</comment>
<reference evidence="8" key="1">
    <citation type="journal article" date="2015" name="Nature">
        <title>Complex archaea that bridge the gap between prokaryotes and eukaryotes.</title>
        <authorList>
            <person name="Spang A."/>
            <person name="Saw J.H."/>
            <person name="Jorgensen S.L."/>
            <person name="Zaremba-Niedzwiedzka K."/>
            <person name="Martijn J."/>
            <person name="Lind A.E."/>
            <person name="van Eijk R."/>
            <person name="Schleper C."/>
            <person name="Guy L."/>
            <person name="Ettema T.J."/>
        </authorList>
    </citation>
    <scope>NUCLEOTIDE SEQUENCE</scope>
</reference>
<dbReference type="GO" id="GO:0005524">
    <property type="term" value="F:ATP binding"/>
    <property type="evidence" value="ECO:0007669"/>
    <property type="project" value="InterPro"/>
</dbReference>
<keyword evidence="2" id="KW-0285">Flavoprotein</keyword>
<proteinExistence type="inferred from homology"/>
<name>A0A0F9M526_9ZZZZ</name>
<comment type="similarity">
    <text evidence="5">Belongs to the L2HGDH family.</text>
</comment>
<dbReference type="InterPro" id="IPR006076">
    <property type="entry name" value="FAD-dep_OxRdtase"/>
</dbReference>
<organism evidence="8">
    <name type="scientific">marine sediment metagenome</name>
    <dbReference type="NCBI Taxonomy" id="412755"/>
    <lineage>
        <taxon>unclassified sequences</taxon>
        <taxon>metagenomes</taxon>
        <taxon>ecological metagenomes</taxon>
    </lineage>
</organism>
<gene>
    <name evidence="8" type="ORF">LCGC14_1198120</name>
</gene>
<dbReference type="GO" id="GO:0006419">
    <property type="term" value="P:alanyl-tRNA aminoacylation"/>
    <property type="evidence" value="ECO:0007669"/>
    <property type="project" value="InterPro"/>
</dbReference>
<evidence type="ECO:0000256" key="1">
    <source>
        <dbReference type="ARBA" id="ARBA00001974"/>
    </source>
</evidence>
<feature type="non-terminal residue" evidence="8">
    <location>
        <position position="1"/>
    </location>
</feature>
<evidence type="ECO:0000256" key="6">
    <source>
        <dbReference type="SAM" id="MobiDB-lite"/>
    </source>
</evidence>
<accession>A0A0F9M526</accession>
<dbReference type="Gene3D" id="2.40.30.130">
    <property type="match status" value="1"/>
</dbReference>
<dbReference type="PANTHER" id="PTHR43104:SF4">
    <property type="entry name" value="L-2-HYDROXYGLUTARATE DEHYDROGENASE, MITOCHONDRIAL"/>
    <property type="match status" value="1"/>
</dbReference>
<dbReference type="EMBL" id="LAZR01006136">
    <property type="protein sequence ID" value="KKM94471.1"/>
    <property type="molecule type" value="Genomic_DNA"/>
</dbReference>
<dbReference type="Pfam" id="PF01266">
    <property type="entry name" value="DAO"/>
    <property type="match status" value="1"/>
</dbReference>
<keyword evidence="3" id="KW-0274">FAD</keyword>
<comment type="cofactor">
    <cofactor evidence="1">
        <name>FAD</name>
        <dbReference type="ChEBI" id="CHEBI:57692"/>
    </cofactor>
</comment>
<dbReference type="SUPFAM" id="SSF51905">
    <property type="entry name" value="FAD/NAD(P)-binding domain"/>
    <property type="match status" value="1"/>
</dbReference>
<dbReference type="GO" id="GO:0004813">
    <property type="term" value="F:alanine-tRNA ligase activity"/>
    <property type="evidence" value="ECO:0007669"/>
    <property type="project" value="InterPro"/>
</dbReference>
<dbReference type="InterPro" id="IPR009000">
    <property type="entry name" value="Transl_B-barrel_sf"/>
</dbReference>
<evidence type="ECO:0000256" key="3">
    <source>
        <dbReference type="ARBA" id="ARBA00022827"/>
    </source>
</evidence>
<dbReference type="InterPro" id="IPR036188">
    <property type="entry name" value="FAD/NAD-bd_sf"/>
</dbReference>
<feature type="region of interest" description="Disordered" evidence="6">
    <location>
        <begin position="268"/>
        <end position="332"/>
    </location>
</feature>
<dbReference type="SUPFAM" id="SSF50447">
    <property type="entry name" value="Translation proteins"/>
    <property type="match status" value="1"/>
</dbReference>
<dbReference type="GO" id="GO:0047545">
    <property type="term" value="F:(S)-2-hydroxyglutarate dehydrogenase activity"/>
    <property type="evidence" value="ECO:0007669"/>
    <property type="project" value="TreeGrafter"/>
</dbReference>
<protein>
    <recommendedName>
        <fullName evidence="7">FAD dependent oxidoreductase domain-containing protein</fullName>
    </recommendedName>
</protein>
<feature type="compositionally biased region" description="Basic and acidic residues" evidence="6">
    <location>
        <begin position="292"/>
        <end position="301"/>
    </location>
</feature>
<evidence type="ECO:0000313" key="8">
    <source>
        <dbReference type="EMBL" id="KKM94471.1"/>
    </source>
</evidence>
<keyword evidence="4" id="KW-0560">Oxidoreductase</keyword>
<dbReference type="PANTHER" id="PTHR43104">
    <property type="entry name" value="L-2-HYDROXYGLUTARATE DEHYDROGENASE, MITOCHONDRIAL"/>
    <property type="match status" value="1"/>
</dbReference>
<evidence type="ECO:0000256" key="5">
    <source>
        <dbReference type="ARBA" id="ARBA00037941"/>
    </source>
</evidence>
<sequence>ESHPSHGRETSSRNSEVIHAGIYYVPGSLKAKTCTSGAHLLYGYCQEHSVPHKRTGKLIVATAPDELPALEALYDNARANGVEGLKMLEGPDIRKLEPRVTAIAAIHCPGTGILNVHTLMDRLYQQALDSGVTFGFNSKVTAISPDAEGYVVGMDEYRFHSKVVINSAGLCSDTVAAMCGIDVDEAGFEKEMEQHQETSRAGGEKFKIEQIVGLPATDDEPKYDEGEVRAKVLGWVTDGKFIKNGELNEGSEAAVVLDRTNFYGEAGGQVGDTGTLQRRGLASGGPPPQRRQGPERDERRPHGPRPGPPGRDAGGVGELRRNEPAVLGTAEV</sequence>
<evidence type="ECO:0000256" key="2">
    <source>
        <dbReference type="ARBA" id="ARBA00022630"/>
    </source>
</evidence>
<dbReference type="Gene3D" id="3.50.50.60">
    <property type="entry name" value="FAD/NAD(P)-binding domain"/>
    <property type="match status" value="2"/>
</dbReference>